<evidence type="ECO:0000256" key="5">
    <source>
        <dbReference type="ARBA" id="ARBA00022692"/>
    </source>
</evidence>
<comment type="similarity">
    <text evidence="2 10">Belongs to the glycosyltransferase 31 family.</text>
</comment>
<dbReference type="Gene3D" id="3.90.550.50">
    <property type="match status" value="1"/>
</dbReference>
<proteinExistence type="inferred from homology"/>
<comment type="subcellular location">
    <subcellularLocation>
        <location evidence="1 10">Golgi apparatus membrane</location>
        <topology evidence="1 10">Single-pass type II membrane protein</topology>
    </subcellularLocation>
</comment>
<evidence type="ECO:0000313" key="11">
    <source>
        <dbReference type="EMBL" id="KAK7027302.1"/>
    </source>
</evidence>
<evidence type="ECO:0000256" key="8">
    <source>
        <dbReference type="ARBA" id="ARBA00023034"/>
    </source>
</evidence>
<protein>
    <recommendedName>
        <fullName evidence="10">Hexosyltransferase</fullName>
        <ecNumber evidence="10">2.4.1.-</ecNumber>
    </recommendedName>
</protein>
<dbReference type="EMBL" id="JAXCGZ010022689">
    <property type="protein sequence ID" value="KAK7027302.1"/>
    <property type="molecule type" value="Genomic_DNA"/>
</dbReference>
<keyword evidence="8 10" id="KW-0333">Golgi apparatus</keyword>
<keyword evidence="12" id="KW-1185">Reference proteome</keyword>
<dbReference type="AlphaFoldDB" id="A0AAN8ZWN8"/>
<dbReference type="Proteomes" id="UP001381693">
    <property type="component" value="Unassembled WGS sequence"/>
</dbReference>
<dbReference type="GO" id="GO:0000139">
    <property type="term" value="C:Golgi membrane"/>
    <property type="evidence" value="ECO:0007669"/>
    <property type="project" value="UniProtKB-SubCell"/>
</dbReference>
<dbReference type="PANTHER" id="PTHR11214">
    <property type="entry name" value="BETA-1,3-N-ACETYLGLUCOSAMINYLTRANSFERASE"/>
    <property type="match status" value="1"/>
</dbReference>
<reference evidence="11 12" key="1">
    <citation type="submission" date="2023-11" db="EMBL/GenBank/DDBJ databases">
        <title>Halocaridina rubra genome assembly.</title>
        <authorList>
            <person name="Smith C."/>
        </authorList>
    </citation>
    <scope>NUCLEOTIDE SEQUENCE [LARGE SCALE GENOMIC DNA]</scope>
    <source>
        <strain evidence="11">EP-1</strain>
        <tissue evidence="11">Whole</tissue>
    </source>
</reference>
<dbReference type="EC" id="2.4.1.-" evidence="10"/>
<evidence type="ECO:0000256" key="1">
    <source>
        <dbReference type="ARBA" id="ARBA00004323"/>
    </source>
</evidence>
<evidence type="ECO:0000256" key="2">
    <source>
        <dbReference type="ARBA" id="ARBA00008661"/>
    </source>
</evidence>
<dbReference type="GO" id="GO:0016758">
    <property type="term" value="F:hexosyltransferase activity"/>
    <property type="evidence" value="ECO:0007669"/>
    <property type="project" value="InterPro"/>
</dbReference>
<keyword evidence="5" id="KW-0812">Transmembrane</keyword>
<evidence type="ECO:0000256" key="4">
    <source>
        <dbReference type="ARBA" id="ARBA00022679"/>
    </source>
</evidence>
<evidence type="ECO:0000256" key="3">
    <source>
        <dbReference type="ARBA" id="ARBA00022676"/>
    </source>
</evidence>
<keyword evidence="4" id="KW-0808">Transferase</keyword>
<gene>
    <name evidence="11" type="ORF">SK128_005095</name>
</gene>
<dbReference type="Pfam" id="PF01762">
    <property type="entry name" value="Galactosyl_T"/>
    <property type="match status" value="2"/>
</dbReference>
<keyword evidence="3 10" id="KW-0328">Glycosyltransferase</keyword>
<accession>A0AAN8ZWN8</accession>
<sequence length="357" mass="41143">MVHVRKPLNYTDSLPRQHTLTLDSKKAIKACNTNNVGVILMVSSAVSHHKEREAIRQSWTGILPFTWILVFFLGSTNDAIQQDSILEEGKNHDDIIQDSRFTDSYTNLTLKTLALMQWTQEACKDAKFLLKIDDDMYLNIPKLLQVTSCITEARRNMYIEKRSTSDVISYKQGNGYTAFDACLPYRPYEMIHYFINAETREYESYFFGGYLYQDVRADRNKNSKWYLDPTVYAPTFLPPFLSGTAYIMSTNLIPHLLQEAKRSPIIELEDVYISGILGSNTLKLKLSHIDGWNRFRPQWNSLCLYREIITAHGLSPPEIQMMTASVNRLDLNECNTLLVYIMNLINSSLSSLFPRIT</sequence>
<dbReference type="GO" id="GO:0006493">
    <property type="term" value="P:protein O-linked glycosylation"/>
    <property type="evidence" value="ECO:0007669"/>
    <property type="project" value="TreeGrafter"/>
</dbReference>
<dbReference type="PANTHER" id="PTHR11214:SF3">
    <property type="entry name" value="BETA-1,3-GALACTOSYLTRANSFERASE 6"/>
    <property type="match status" value="1"/>
</dbReference>
<evidence type="ECO:0000313" key="12">
    <source>
        <dbReference type="Proteomes" id="UP001381693"/>
    </source>
</evidence>
<dbReference type="InterPro" id="IPR002659">
    <property type="entry name" value="Glyco_trans_31"/>
</dbReference>
<name>A0AAN8ZWN8_HALRR</name>
<evidence type="ECO:0000256" key="6">
    <source>
        <dbReference type="ARBA" id="ARBA00022968"/>
    </source>
</evidence>
<evidence type="ECO:0000256" key="10">
    <source>
        <dbReference type="RuleBase" id="RU363063"/>
    </source>
</evidence>
<keyword evidence="6" id="KW-0735">Signal-anchor</keyword>
<keyword evidence="9" id="KW-0472">Membrane</keyword>
<organism evidence="11 12">
    <name type="scientific">Halocaridina rubra</name>
    <name type="common">Hawaiian red shrimp</name>
    <dbReference type="NCBI Taxonomy" id="373956"/>
    <lineage>
        <taxon>Eukaryota</taxon>
        <taxon>Metazoa</taxon>
        <taxon>Ecdysozoa</taxon>
        <taxon>Arthropoda</taxon>
        <taxon>Crustacea</taxon>
        <taxon>Multicrustacea</taxon>
        <taxon>Malacostraca</taxon>
        <taxon>Eumalacostraca</taxon>
        <taxon>Eucarida</taxon>
        <taxon>Decapoda</taxon>
        <taxon>Pleocyemata</taxon>
        <taxon>Caridea</taxon>
        <taxon>Atyoidea</taxon>
        <taxon>Atyidae</taxon>
        <taxon>Halocaridina</taxon>
    </lineage>
</organism>
<evidence type="ECO:0000256" key="7">
    <source>
        <dbReference type="ARBA" id="ARBA00022989"/>
    </source>
</evidence>
<evidence type="ECO:0000256" key="9">
    <source>
        <dbReference type="ARBA" id="ARBA00023136"/>
    </source>
</evidence>
<keyword evidence="7" id="KW-1133">Transmembrane helix</keyword>
<comment type="caution">
    <text evidence="11">The sequence shown here is derived from an EMBL/GenBank/DDBJ whole genome shotgun (WGS) entry which is preliminary data.</text>
</comment>